<dbReference type="GO" id="GO:0005525">
    <property type="term" value="F:GTP binding"/>
    <property type="evidence" value="ECO:0007669"/>
    <property type="project" value="UniProtKB-KW"/>
</dbReference>
<feature type="domain" description="Protein kinase" evidence="18">
    <location>
        <begin position="463"/>
        <end position="797"/>
    </location>
</feature>
<evidence type="ECO:0000313" key="21">
    <source>
        <dbReference type="Proteomes" id="UP000078540"/>
    </source>
</evidence>
<dbReference type="Pfam" id="PF01094">
    <property type="entry name" value="ANF_receptor"/>
    <property type="match status" value="1"/>
</dbReference>
<dbReference type="FunFam" id="3.30.70.1230:FF:000004">
    <property type="entry name" value="Guanylate cyclase"/>
    <property type="match status" value="1"/>
</dbReference>
<evidence type="ECO:0000256" key="6">
    <source>
        <dbReference type="ARBA" id="ARBA00022741"/>
    </source>
</evidence>
<keyword evidence="16" id="KW-0175">Coiled coil</keyword>
<dbReference type="GO" id="GO:0035556">
    <property type="term" value="P:intracellular signal transduction"/>
    <property type="evidence" value="ECO:0007669"/>
    <property type="project" value="InterPro"/>
</dbReference>
<dbReference type="Pfam" id="PF07701">
    <property type="entry name" value="HNOBA"/>
    <property type="match status" value="1"/>
</dbReference>
<dbReference type="PROSITE" id="PS50011">
    <property type="entry name" value="PROTEIN_KINASE_DOM"/>
    <property type="match status" value="1"/>
</dbReference>
<dbReference type="InterPro" id="IPR011009">
    <property type="entry name" value="Kinase-like_dom_sf"/>
</dbReference>
<dbReference type="PROSITE" id="PS00452">
    <property type="entry name" value="GUANYLATE_CYCLASE_1"/>
    <property type="match status" value="1"/>
</dbReference>
<keyword evidence="13 15" id="KW-0141">cGMP biosynthesis</keyword>
<proteinExistence type="inferred from homology"/>
<dbReference type="STRING" id="520822.A0A195BJL5"/>
<evidence type="ECO:0000256" key="2">
    <source>
        <dbReference type="ARBA" id="ARBA00004251"/>
    </source>
</evidence>
<accession>A0A195BJL5</accession>
<dbReference type="PANTHER" id="PTHR11920">
    <property type="entry name" value="GUANYLYL CYCLASE"/>
    <property type="match status" value="1"/>
</dbReference>
<dbReference type="GO" id="GO:0007168">
    <property type="term" value="P:receptor guanylyl cyclase signaling pathway"/>
    <property type="evidence" value="ECO:0007669"/>
    <property type="project" value="TreeGrafter"/>
</dbReference>
<feature type="chain" id="PRO_5008269509" description="Guanylate cyclase" evidence="17">
    <location>
        <begin position="20"/>
        <end position="1235"/>
    </location>
</feature>
<dbReference type="InterPro" id="IPR029787">
    <property type="entry name" value="Nucleotide_cyclase"/>
</dbReference>
<evidence type="ECO:0000256" key="3">
    <source>
        <dbReference type="ARBA" id="ARBA00012202"/>
    </source>
</evidence>
<keyword evidence="11" id="KW-0325">Glycoprotein</keyword>
<feature type="signal peptide" evidence="17">
    <location>
        <begin position="1"/>
        <end position="19"/>
    </location>
</feature>
<evidence type="ECO:0000256" key="13">
    <source>
        <dbReference type="ARBA" id="ARBA00023293"/>
    </source>
</evidence>
<dbReference type="EC" id="4.6.1.2" evidence="3 15"/>
<keyword evidence="7" id="KW-1133">Transmembrane helix</keyword>
<dbReference type="GO" id="GO:0001653">
    <property type="term" value="F:peptide receptor activity"/>
    <property type="evidence" value="ECO:0007669"/>
    <property type="project" value="TreeGrafter"/>
</dbReference>
<evidence type="ECO:0000256" key="8">
    <source>
        <dbReference type="ARBA" id="ARBA00023134"/>
    </source>
</evidence>
<dbReference type="InterPro" id="IPR001828">
    <property type="entry name" value="ANF_lig-bd_rcpt"/>
</dbReference>
<keyword evidence="10" id="KW-0675">Receptor</keyword>
<name>A0A195BJL5_9HYME</name>
<dbReference type="Gene3D" id="3.40.50.2300">
    <property type="match status" value="2"/>
</dbReference>
<dbReference type="InterPro" id="IPR050401">
    <property type="entry name" value="Cyclic_nucleotide_synthase"/>
</dbReference>
<comment type="subcellular location">
    <subcellularLocation>
        <location evidence="2">Cell membrane</location>
        <topology evidence="2">Single-pass type I membrane protein</topology>
    </subcellularLocation>
</comment>
<dbReference type="SMART" id="SM00044">
    <property type="entry name" value="CYCc"/>
    <property type="match status" value="1"/>
</dbReference>
<evidence type="ECO:0000259" key="19">
    <source>
        <dbReference type="PROSITE" id="PS50125"/>
    </source>
</evidence>
<dbReference type="FunFam" id="1.10.510.10:FF:000420">
    <property type="entry name" value="Guanylate cyclase"/>
    <property type="match status" value="1"/>
</dbReference>
<evidence type="ECO:0000256" key="16">
    <source>
        <dbReference type="SAM" id="Coils"/>
    </source>
</evidence>
<evidence type="ECO:0000313" key="20">
    <source>
        <dbReference type="EMBL" id="KYM85381.1"/>
    </source>
</evidence>
<dbReference type="Proteomes" id="UP000078540">
    <property type="component" value="Unassembled WGS sequence"/>
</dbReference>
<comment type="catalytic activity">
    <reaction evidence="1 15">
        <text>GTP = 3',5'-cyclic GMP + diphosphate</text>
        <dbReference type="Rhea" id="RHEA:13665"/>
        <dbReference type="ChEBI" id="CHEBI:33019"/>
        <dbReference type="ChEBI" id="CHEBI:37565"/>
        <dbReference type="ChEBI" id="CHEBI:57746"/>
        <dbReference type="EC" id="4.6.1.2"/>
    </reaction>
</comment>
<dbReference type="Pfam" id="PF07714">
    <property type="entry name" value="PK_Tyr_Ser-Thr"/>
    <property type="match status" value="1"/>
</dbReference>
<dbReference type="GO" id="GO:0004383">
    <property type="term" value="F:guanylate cyclase activity"/>
    <property type="evidence" value="ECO:0007669"/>
    <property type="project" value="UniProtKB-EC"/>
</dbReference>
<dbReference type="FunFam" id="3.40.50.2300:FF:000265">
    <property type="entry name" value="Guanylate cyclase"/>
    <property type="match status" value="1"/>
</dbReference>
<dbReference type="InterPro" id="IPR001054">
    <property type="entry name" value="A/G_cyclase"/>
</dbReference>
<protein>
    <recommendedName>
        <fullName evidence="3 15">Guanylate cyclase</fullName>
        <ecNumber evidence="3 15">4.6.1.2</ecNumber>
    </recommendedName>
</protein>
<dbReference type="InterPro" id="IPR011645">
    <property type="entry name" value="HNOB_dom_associated"/>
</dbReference>
<dbReference type="GO" id="GO:0005886">
    <property type="term" value="C:plasma membrane"/>
    <property type="evidence" value="ECO:0007669"/>
    <property type="project" value="UniProtKB-SubCell"/>
</dbReference>
<dbReference type="GO" id="GO:0005524">
    <property type="term" value="F:ATP binding"/>
    <property type="evidence" value="ECO:0007669"/>
    <property type="project" value="InterPro"/>
</dbReference>
<dbReference type="AlphaFoldDB" id="A0A195BJL5"/>
<evidence type="ECO:0000256" key="1">
    <source>
        <dbReference type="ARBA" id="ARBA00001436"/>
    </source>
</evidence>
<evidence type="ECO:0000256" key="5">
    <source>
        <dbReference type="ARBA" id="ARBA00022729"/>
    </source>
</evidence>
<dbReference type="CDD" id="cd06370">
    <property type="entry name" value="PBP1_SAP_GC-like"/>
    <property type="match status" value="1"/>
</dbReference>
<dbReference type="CDD" id="cd07302">
    <property type="entry name" value="CHD"/>
    <property type="match status" value="1"/>
</dbReference>
<dbReference type="FunFam" id="3.40.50.2300:FF:000311">
    <property type="entry name" value="Guanylate cyclase"/>
    <property type="match status" value="1"/>
</dbReference>
<dbReference type="InterPro" id="IPR018297">
    <property type="entry name" value="A/G_cyclase_CS"/>
</dbReference>
<comment type="similarity">
    <text evidence="14">Belongs to the adenylyl cyclase class-4/guanylyl cyclase family.</text>
</comment>
<feature type="coiled-coil region" evidence="16">
    <location>
        <begin position="797"/>
        <end position="828"/>
    </location>
</feature>
<dbReference type="Gene3D" id="3.30.70.1230">
    <property type="entry name" value="Nucleotide cyclase"/>
    <property type="match status" value="1"/>
</dbReference>
<reference evidence="20 21" key="1">
    <citation type="submission" date="2015-09" db="EMBL/GenBank/DDBJ databases">
        <title>Atta colombica WGS genome.</title>
        <authorList>
            <person name="Nygaard S."/>
            <person name="Hu H."/>
            <person name="Boomsma J."/>
            <person name="Zhang G."/>
        </authorList>
    </citation>
    <scope>NUCLEOTIDE SEQUENCE [LARGE SCALE GENOMIC DNA]</scope>
    <source>
        <strain evidence="20">Treedump-2</strain>
        <tissue evidence="20">Whole body</tissue>
    </source>
</reference>
<organism evidence="20 21">
    <name type="scientific">Atta colombica</name>
    <dbReference type="NCBI Taxonomy" id="520822"/>
    <lineage>
        <taxon>Eukaryota</taxon>
        <taxon>Metazoa</taxon>
        <taxon>Ecdysozoa</taxon>
        <taxon>Arthropoda</taxon>
        <taxon>Hexapoda</taxon>
        <taxon>Insecta</taxon>
        <taxon>Pterygota</taxon>
        <taxon>Neoptera</taxon>
        <taxon>Endopterygota</taxon>
        <taxon>Hymenoptera</taxon>
        <taxon>Apocrita</taxon>
        <taxon>Aculeata</taxon>
        <taxon>Formicoidea</taxon>
        <taxon>Formicidae</taxon>
        <taxon>Myrmicinae</taxon>
        <taxon>Atta</taxon>
    </lineage>
</organism>
<dbReference type="PROSITE" id="PS50125">
    <property type="entry name" value="GUANYLATE_CYCLASE_2"/>
    <property type="match status" value="1"/>
</dbReference>
<keyword evidence="6" id="KW-0547">Nucleotide-binding</keyword>
<feature type="domain" description="Guanylate cyclase" evidence="19">
    <location>
        <begin position="831"/>
        <end position="976"/>
    </location>
</feature>
<evidence type="ECO:0000256" key="12">
    <source>
        <dbReference type="ARBA" id="ARBA00023239"/>
    </source>
</evidence>
<dbReference type="SUPFAM" id="SSF55073">
    <property type="entry name" value="Nucleotide cyclase"/>
    <property type="match status" value="1"/>
</dbReference>
<evidence type="ECO:0000256" key="7">
    <source>
        <dbReference type="ARBA" id="ARBA00022989"/>
    </source>
</evidence>
<keyword evidence="8" id="KW-0342">GTP-binding</keyword>
<dbReference type="PANTHER" id="PTHR11920:SF335">
    <property type="entry name" value="GUANYLATE CYCLASE"/>
    <property type="match status" value="1"/>
</dbReference>
<dbReference type="SUPFAM" id="SSF56112">
    <property type="entry name" value="Protein kinase-like (PK-like)"/>
    <property type="match status" value="1"/>
</dbReference>
<dbReference type="InterPro" id="IPR028082">
    <property type="entry name" value="Peripla_BP_I"/>
</dbReference>
<evidence type="ECO:0000256" key="4">
    <source>
        <dbReference type="ARBA" id="ARBA00022692"/>
    </source>
</evidence>
<gene>
    <name evidence="20" type="ORF">ALC53_04624</name>
</gene>
<evidence type="ECO:0000256" key="14">
    <source>
        <dbReference type="RuleBase" id="RU000405"/>
    </source>
</evidence>
<dbReference type="EMBL" id="KQ976453">
    <property type="protein sequence ID" value="KYM85381.1"/>
    <property type="molecule type" value="Genomic_DNA"/>
</dbReference>
<evidence type="ECO:0000256" key="17">
    <source>
        <dbReference type="SAM" id="SignalP"/>
    </source>
</evidence>
<keyword evidence="5 17" id="KW-0732">Signal</keyword>
<sequence length="1235" mass="142013">MYLFLMVIHVLLINKGVDTETFTLGYITGSKRRDNDLEYQRPGLRISGAITLAVEEMQVNAGELNRRGHKLDFLVAETYGNEEMSILMTADLWKKNVSAYVGPQETCIHEARMAAAFNILMISYFCTHNETSNKKEFPTFARTRPPDTQIAKSVVSVLKAFNWTKVTFLYMNSTMFEFNKMSTVATTILMSFEAAGITVNYRRSWNEPYHVTHMKNPFHELVRQTYRGTRIYLILGHYYEHIGLLMALDKMNLLEKGEYFVVGIDIEFYDEKHPNKYLKGLLQKNMDFSIVRAYRSYFSIVASAPINYMNFTRLVNKYREKPPFNFTNPSANVGGIVQIVPETAYLYDAVHLYERTLLRALDEKKNPRNGRELVSTLHGVHYQSAMGYLVYMDENGDAEGNYTLIALDNRPVKGYGLYPIGYFIGKEQDTNLPKLQLNRKIQWLGNGPPIAEPYCGYYGEKCYSHTGKIIGGILGTLLFIVTMIILFFYKNWKYEQEIDSLLWKINYKDIQFKEYTEKRTSQLSLNSNTDADFRYSTIYTQIGLYKGQIFAVKKIRKKSIEITEKMKRELKVMRDIRHDNLNSFIGACIEPPNICVIVEYCARGSLKDILENEDLNLDNMVISSLIGDIIRGMIYLHESVIKYHGSLSSSNCLVDSRWVVKLTDFGLNEFKRNEERNSNVIKTNHGLLYKAPELLRCTSLRELNVRDLQKGDVYSFAIVLYELQGRHGPFGITDLSTDEILKRVKNPDYEISPFRPPLDQLDNTFDFVRKCLLECWSENPELRPDFKTIRYKKANIFDNMMAMMEKYANNLEALVDERTDQLTEEKKKTDALLYEILPRYVAEQLKMGHKVEAEKYIATHLTFFLQIVDFLNDLYTCFDSTIENYDVYKIETIGDAYMVVSGLPIRNDIQHASEIASMSLCLLNAIKQFTIRHRPFDKLQLRIGIHSGPVCAGVVGLKMPRYCLFGDTVNTASRMESTGLPLKIQCSCETKQLLDQLGGFNLIERGVISMKGKGERLTYWLIGEDPLLRSKRSKERASKQSGKKINVTNVLVPRSSLKNKSLVRSTFVRRSSVSPKRLRFISSDQLDQKGSRISQSESIADNNLCKTKISCVLRSSCMENWKSSSNSCPCVKKLYDQEPQPELIKHELSSNFKNVSLFRANMIHSNKGLVCSEIKSFRFNTPGILFTCRSVPNSPKHSTPHLNIQKRAVKSYEKIDECDATPLIYYPDDCLDSEI</sequence>
<evidence type="ECO:0000256" key="9">
    <source>
        <dbReference type="ARBA" id="ARBA00023136"/>
    </source>
</evidence>
<dbReference type="GO" id="GO:0004672">
    <property type="term" value="F:protein kinase activity"/>
    <property type="evidence" value="ECO:0007669"/>
    <property type="project" value="InterPro"/>
</dbReference>
<dbReference type="SUPFAM" id="SSF53822">
    <property type="entry name" value="Periplasmic binding protein-like I"/>
    <property type="match status" value="1"/>
</dbReference>
<evidence type="ECO:0000256" key="11">
    <source>
        <dbReference type="ARBA" id="ARBA00023180"/>
    </source>
</evidence>
<keyword evidence="4" id="KW-0812">Transmembrane</keyword>
<keyword evidence="9" id="KW-0472">Membrane</keyword>
<evidence type="ECO:0000256" key="15">
    <source>
        <dbReference type="RuleBase" id="RU003431"/>
    </source>
</evidence>
<keyword evidence="12 14" id="KW-0456">Lyase</keyword>
<dbReference type="Gene3D" id="1.10.510.10">
    <property type="entry name" value="Transferase(Phosphotransferase) domain 1"/>
    <property type="match status" value="1"/>
</dbReference>
<dbReference type="Pfam" id="PF00211">
    <property type="entry name" value="Guanylate_cyc"/>
    <property type="match status" value="1"/>
</dbReference>
<dbReference type="GO" id="GO:0004016">
    <property type="term" value="F:adenylate cyclase activity"/>
    <property type="evidence" value="ECO:0007669"/>
    <property type="project" value="TreeGrafter"/>
</dbReference>
<dbReference type="InterPro" id="IPR001245">
    <property type="entry name" value="Ser-Thr/Tyr_kinase_cat_dom"/>
</dbReference>
<keyword evidence="21" id="KW-1185">Reference proteome</keyword>
<evidence type="ECO:0000256" key="10">
    <source>
        <dbReference type="ARBA" id="ARBA00023170"/>
    </source>
</evidence>
<dbReference type="InterPro" id="IPR000719">
    <property type="entry name" value="Prot_kinase_dom"/>
</dbReference>
<evidence type="ECO:0000259" key="18">
    <source>
        <dbReference type="PROSITE" id="PS50011"/>
    </source>
</evidence>